<dbReference type="AlphaFoldDB" id="A0A6G3R3K9"/>
<dbReference type="InterPro" id="IPR037523">
    <property type="entry name" value="VOC_core"/>
</dbReference>
<protein>
    <submittedName>
        <fullName evidence="2">VOC family protein</fullName>
    </submittedName>
</protein>
<organism evidence="2">
    <name type="scientific">Streptomyces sp. SID14436</name>
    <dbReference type="NCBI Taxonomy" id="2706070"/>
    <lineage>
        <taxon>Bacteria</taxon>
        <taxon>Bacillati</taxon>
        <taxon>Actinomycetota</taxon>
        <taxon>Actinomycetes</taxon>
        <taxon>Kitasatosporales</taxon>
        <taxon>Streptomycetaceae</taxon>
        <taxon>Streptomyces</taxon>
    </lineage>
</organism>
<dbReference type="PANTHER" id="PTHR35908">
    <property type="entry name" value="HYPOTHETICAL FUSION PROTEIN"/>
    <property type="match status" value="1"/>
</dbReference>
<name>A0A6G3R3K9_9ACTN</name>
<dbReference type="Gene3D" id="3.10.180.10">
    <property type="entry name" value="2,3-Dihydroxybiphenyl 1,2-Dioxygenase, domain 1"/>
    <property type="match status" value="1"/>
</dbReference>
<dbReference type="Pfam" id="PF18029">
    <property type="entry name" value="Glyoxalase_6"/>
    <property type="match status" value="1"/>
</dbReference>
<feature type="domain" description="VOC" evidence="1">
    <location>
        <begin position="6"/>
        <end position="119"/>
    </location>
</feature>
<dbReference type="InterPro" id="IPR041581">
    <property type="entry name" value="Glyoxalase_6"/>
</dbReference>
<dbReference type="CDD" id="cd06587">
    <property type="entry name" value="VOC"/>
    <property type="match status" value="1"/>
</dbReference>
<accession>A0A6G3R3K9</accession>
<reference evidence="2" key="1">
    <citation type="submission" date="2020-01" db="EMBL/GenBank/DDBJ databases">
        <title>Insect and environment-associated Actinomycetes.</title>
        <authorList>
            <person name="Currrie C."/>
            <person name="Chevrette M."/>
            <person name="Carlson C."/>
            <person name="Stubbendieck R."/>
            <person name="Wendt-Pienkowski E."/>
        </authorList>
    </citation>
    <scope>NUCLEOTIDE SEQUENCE</scope>
    <source>
        <strain evidence="2">SID14436</strain>
    </source>
</reference>
<evidence type="ECO:0000313" key="2">
    <source>
        <dbReference type="EMBL" id="NEA90328.1"/>
    </source>
</evidence>
<dbReference type="PANTHER" id="PTHR35908:SF1">
    <property type="entry name" value="CONSERVED PROTEIN"/>
    <property type="match status" value="1"/>
</dbReference>
<dbReference type="InterPro" id="IPR029068">
    <property type="entry name" value="Glyas_Bleomycin-R_OHBP_Dase"/>
</dbReference>
<proteinExistence type="predicted"/>
<comment type="caution">
    <text evidence="2">The sequence shown here is derived from an EMBL/GenBank/DDBJ whole genome shotgun (WGS) entry which is preliminary data.</text>
</comment>
<dbReference type="RefSeq" id="WP_164337228.1">
    <property type="nucleotide sequence ID" value="NZ_JAAGMD010000842.1"/>
</dbReference>
<dbReference type="SUPFAM" id="SSF54593">
    <property type="entry name" value="Glyoxalase/Bleomycin resistance protein/Dihydroxybiphenyl dioxygenase"/>
    <property type="match status" value="1"/>
</dbReference>
<evidence type="ECO:0000259" key="1">
    <source>
        <dbReference type="PROSITE" id="PS51819"/>
    </source>
</evidence>
<dbReference type="PROSITE" id="PS51819">
    <property type="entry name" value="VOC"/>
    <property type="match status" value="1"/>
</dbReference>
<gene>
    <name evidence="2" type="ORF">G3I53_30885</name>
</gene>
<sequence length="120" mass="12956">MTAIAEPGAVTLSCSDPESLAEFYARTTGWQKIFSSESAAYLAGQNGMRMGFVRIEGFEPPSWPEAGNRVHLDFSVPDLEKAEAELLALGATKPEEQPGQGKWTVLLDPAGYPFCITTMA</sequence>
<dbReference type="EMBL" id="JAAGMD010000842">
    <property type="protein sequence ID" value="NEA90328.1"/>
    <property type="molecule type" value="Genomic_DNA"/>
</dbReference>